<evidence type="ECO:0000313" key="3">
    <source>
        <dbReference type="Proteomes" id="UP000027153"/>
    </source>
</evidence>
<dbReference type="AlphaFoldDB" id="A0A062V6Z4"/>
<sequence>MNRSSIVLTVFIIWGVMAVAGQALSSLSAEQQQIADDTALDKLGLADNRTIRPPGQADDRINRPLGQIGDVIPGNTV</sequence>
<evidence type="ECO:0000256" key="1">
    <source>
        <dbReference type="SAM" id="MobiDB-lite"/>
    </source>
</evidence>
<dbReference type="RefSeq" id="WP_048088275.1">
    <property type="nucleotide sequence ID" value="NZ_JMIY01000001.1"/>
</dbReference>
<reference evidence="2 3" key="1">
    <citation type="journal article" date="2013" name="Nature">
        <title>Anaerobic oxidation of methane coupled to nitrate reduction in a novel archaeal lineage.</title>
        <authorList>
            <person name="Haroon M.F."/>
            <person name="Hu S."/>
            <person name="Shi Y."/>
            <person name="Imelfort M."/>
            <person name="Keller J."/>
            <person name="Hugenholtz P."/>
            <person name="Yuan Z."/>
            <person name="Tyson G.W."/>
        </authorList>
    </citation>
    <scope>NUCLEOTIDE SEQUENCE [LARGE SCALE GENOMIC DNA]</scope>
    <source>
        <strain evidence="2 3">ANME-2d</strain>
    </source>
</reference>
<protein>
    <submittedName>
        <fullName evidence="2">Uncharacterized protein</fullName>
    </submittedName>
</protein>
<evidence type="ECO:0000313" key="2">
    <source>
        <dbReference type="EMBL" id="KCZ73082.1"/>
    </source>
</evidence>
<dbReference type="Proteomes" id="UP000027153">
    <property type="component" value="Unassembled WGS sequence"/>
</dbReference>
<feature type="region of interest" description="Disordered" evidence="1">
    <location>
        <begin position="48"/>
        <end position="77"/>
    </location>
</feature>
<name>A0A062V6Z4_9EURY</name>
<dbReference type="PATRIC" id="fig|1392998.3.peg.503"/>
<proteinExistence type="predicted"/>
<comment type="caution">
    <text evidence="2">The sequence shown here is derived from an EMBL/GenBank/DDBJ whole genome shotgun (WGS) entry which is preliminary data.</text>
</comment>
<accession>A0A062V6Z4</accession>
<keyword evidence="3" id="KW-1185">Reference proteome</keyword>
<dbReference type="EMBL" id="JMIY01000001">
    <property type="protein sequence ID" value="KCZ73082.1"/>
    <property type="molecule type" value="Genomic_DNA"/>
</dbReference>
<organism evidence="2 3">
    <name type="scientific">Candidatus Methanoperedens nitratireducens</name>
    <dbReference type="NCBI Taxonomy" id="1392998"/>
    <lineage>
        <taxon>Archaea</taxon>
        <taxon>Methanobacteriati</taxon>
        <taxon>Methanobacteriota</taxon>
        <taxon>Stenosarchaea group</taxon>
        <taxon>Methanomicrobia</taxon>
        <taxon>Methanosarcinales</taxon>
        <taxon>ANME-2 cluster</taxon>
        <taxon>Candidatus Methanoperedentaceae</taxon>
        <taxon>Candidatus Methanoperedens</taxon>
    </lineage>
</organism>
<gene>
    <name evidence="2" type="ORF">ANME2D_00141</name>
</gene>